<reference evidence="2 3" key="1">
    <citation type="journal article" date="2024" name="Nat. Commun.">
        <title>Phylogenomics reveals the evolutionary origins of lichenization in chlorophyte algae.</title>
        <authorList>
            <person name="Puginier C."/>
            <person name="Libourel C."/>
            <person name="Otte J."/>
            <person name="Skaloud P."/>
            <person name="Haon M."/>
            <person name="Grisel S."/>
            <person name="Petersen M."/>
            <person name="Berrin J.G."/>
            <person name="Delaux P.M."/>
            <person name="Dal Grande F."/>
            <person name="Keller J."/>
        </authorList>
    </citation>
    <scope>NUCLEOTIDE SEQUENCE [LARGE SCALE GENOMIC DNA]</scope>
    <source>
        <strain evidence="2 3">SAG 2043</strain>
    </source>
</reference>
<dbReference type="Gene3D" id="1.10.8.430">
    <property type="entry name" value="Helical domain of apoptotic protease-activating factors"/>
    <property type="match status" value="1"/>
</dbReference>
<dbReference type="InterPro" id="IPR042197">
    <property type="entry name" value="Apaf_helical"/>
</dbReference>
<accession>A0AAW1PN64</accession>
<gene>
    <name evidence="2" type="ORF">WJX72_000747</name>
</gene>
<evidence type="ECO:0000313" key="3">
    <source>
        <dbReference type="Proteomes" id="UP001489004"/>
    </source>
</evidence>
<dbReference type="InterPro" id="IPR027417">
    <property type="entry name" value="P-loop_NTPase"/>
</dbReference>
<dbReference type="InterPro" id="IPR058192">
    <property type="entry name" value="WHD_ROQ1-like"/>
</dbReference>
<dbReference type="InterPro" id="IPR044974">
    <property type="entry name" value="Disease_R_plants"/>
</dbReference>
<sequence>MQQSLLQQLCGWKDAPLPRDVDAVPENLAGLVAKVVTGCAGLPLTLKVLGRYLQRKPNNIWLEALKSLTRAKDLTDSDDKVFRRLRISYDGLDWEEQQMFLDVACLLLGRSAATAKRIWAGSKWPSETGLAGLTGRSLVTVDKDGNLAMHDQLRDMGRAIEACGPAMQQDLPITERNRLWLSNEWHLKSLSKANGALPKMPPRKAACFPARA</sequence>
<dbReference type="EMBL" id="JALJOR010000009">
    <property type="protein sequence ID" value="KAK9811260.1"/>
    <property type="molecule type" value="Genomic_DNA"/>
</dbReference>
<proteinExistence type="predicted"/>
<organism evidence="2 3">
    <name type="scientific">[Myrmecia] bisecta</name>
    <dbReference type="NCBI Taxonomy" id="41462"/>
    <lineage>
        <taxon>Eukaryota</taxon>
        <taxon>Viridiplantae</taxon>
        <taxon>Chlorophyta</taxon>
        <taxon>core chlorophytes</taxon>
        <taxon>Trebouxiophyceae</taxon>
        <taxon>Trebouxiales</taxon>
        <taxon>Trebouxiaceae</taxon>
        <taxon>Myrmecia</taxon>
    </lineage>
</organism>
<dbReference type="Pfam" id="PF23282">
    <property type="entry name" value="WHD_ROQ1"/>
    <property type="match status" value="1"/>
</dbReference>
<dbReference type="PANTHER" id="PTHR11017:SF385">
    <property type="entry name" value="DISEASE RESISTANCE PROTEIN (TIR-NBS-LRR CLASS)-RELATED"/>
    <property type="match status" value="1"/>
</dbReference>
<dbReference type="GO" id="GO:0006952">
    <property type="term" value="P:defense response"/>
    <property type="evidence" value="ECO:0007669"/>
    <property type="project" value="InterPro"/>
</dbReference>
<dbReference type="GO" id="GO:0043531">
    <property type="term" value="F:ADP binding"/>
    <property type="evidence" value="ECO:0007669"/>
    <property type="project" value="InterPro"/>
</dbReference>
<dbReference type="SUPFAM" id="SSF52540">
    <property type="entry name" value="P-loop containing nucleoside triphosphate hydrolases"/>
    <property type="match status" value="1"/>
</dbReference>
<comment type="caution">
    <text evidence="2">The sequence shown here is derived from an EMBL/GenBank/DDBJ whole genome shotgun (WGS) entry which is preliminary data.</text>
</comment>
<evidence type="ECO:0000259" key="1">
    <source>
        <dbReference type="Pfam" id="PF23282"/>
    </source>
</evidence>
<protein>
    <recommendedName>
        <fullName evidence="1">Disease resistance protein Roq1-like winged-helix domain-containing protein</fullName>
    </recommendedName>
</protein>
<name>A0AAW1PN64_9CHLO</name>
<feature type="domain" description="Disease resistance protein Roq1-like winged-helix" evidence="1">
    <location>
        <begin position="95"/>
        <end position="160"/>
    </location>
</feature>
<evidence type="ECO:0000313" key="2">
    <source>
        <dbReference type="EMBL" id="KAK9811260.1"/>
    </source>
</evidence>
<dbReference type="Proteomes" id="UP001489004">
    <property type="component" value="Unassembled WGS sequence"/>
</dbReference>
<dbReference type="PANTHER" id="PTHR11017">
    <property type="entry name" value="LEUCINE-RICH REPEAT-CONTAINING PROTEIN"/>
    <property type="match status" value="1"/>
</dbReference>
<dbReference type="AlphaFoldDB" id="A0AAW1PN64"/>
<keyword evidence="3" id="KW-1185">Reference proteome</keyword>